<dbReference type="InterPro" id="IPR007793">
    <property type="entry name" value="DivIVA_fam"/>
</dbReference>
<dbReference type="PANTHER" id="PTHR35794">
    <property type="entry name" value="CELL DIVISION PROTEIN DIVIVA"/>
    <property type="match status" value="1"/>
</dbReference>
<comment type="subcellular location">
    <subcellularLocation>
        <location evidence="1">Cytoplasm</location>
    </subcellularLocation>
</comment>
<keyword evidence="11" id="KW-1185">Reference proteome</keyword>
<evidence type="ECO:0000256" key="3">
    <source>
        <dbReference type="ARBA" id="ARBA00018787"/>
    </source>
</evidence>
<dbReference type="NCBIfam" id="TIGR03544">
    <property type="entry name" value="DivI1A_domain"/>
    <property type="match status" value="1"/>
</dbReference>
<dbReference type="EMBL" id="JRTT01000035">
    <property type="protein sequence ID" value="KHD74865.1"/>
    <property type="molecule type" value="Genomic_DNA"/>
</dbReference>
<dbReference type="Proteomes" id="UP000054537">
    <property type="component" value="Unassembled WGS sequence"/>
</dbReference>
<evidence type="ECO:0000256" key="8">
    <source>
        <dbReference type="ARBA" id="ARBA00031737"/>
    </source>
</evidence>
<reference evidence="10 11" key="1">
    <citation type="submission" date="2014-10" db="EMBL/GenBank/DDBJ databases">
        <title>Draft genome sequence of Actinoplanes utahensis NRRL 12052.</title>
        <authorList>
            <person name="Velasco-Bucheli B."/>
            <person name="del Cerro C."/>
            <person name="Hormigo D."/>
            <person name="Garcia J.L."/>
            <person name="Acebal C."/>
            <person name="Arroyo M."/>
            <person name="de la Mata I."/>
        </authorList>
    </citation>
    <scope>NUCLEOTIDE SEQUENCE [LARGE SCALE GENOMIC DNA]</scope>
    <source>
        <strain evidence="10 11">NRRL 12052</strain>
    </source>
</reference>
<evidence type="ECO:0000313" key="10">
    <source>
        <dbReference type="EMBL" id="KHD74865.1"/>
    </source>
</evidence>
<keyword evidence="4" id="KW-0963">Cytoplasm</keyword>
<evidence type="ECO:0000256" key="7">
    <source>
        <dbReference type="ARBA" id="ARBA00023306"/>
    </source>
</evidence>
<feature type="coiled-coil region" evidence="9">
    <location>
        <begin position="32"/>
        <end position="123"/>
    </location>
</feature>
<evidence type="ECO:0000313" key="11">
    <source>
        <dbReference type="Proteomes" id="UP000054537"/>
    </source>
</evidence>
<organism evidence="10 11">
    <name type="scientific">Actinoplanes utahensis</name>
    <dbReference type="NCBI Taxonomy" id="1869"/>
    <lineage>
        <taxon>Bacteria</taxon>
        <taxon>Bacillati</taxon>
        <taxon>Actinomycetota</taxon>
        <taxon>Actinomycetes</taxon>
        <taxon>Micromonosporales</taxon>
        <taxon>Micromonosporaceae</taxon>
        <taxon>Actinoplanes</taxon>
    </lineage>
</organism>
<comment type="similarity">
    <text evidence="2">Belongs to the DivIVA family.</text>
</comment>
<keyword evidence="6 9" id="KW-0175">Coiled coil</keyword>
<dbReference type="GO" id="GO:0051301">
    <property type="term" value="P:cell division"/>
    <property type="evidence" value="ECO:0007669"/>
    <property type="project" value="UniProtKB-KW"/>
</dbReference>
<keyword evidence="7" id="KW-0131">Cell cycle</keyword>
<protein>
    <recommendedName>
        <fullName evidence="3">Cell wall synthesis protein Wag31</fullName>
    </recommendedName>
    <alternativeName>
        <fullName evidence="8">Antigen 84</fullName>
    </alternativeName>
</protein>
<dbReference type="AlphaFoldDB" id="A0A0A6UFQ9"/>
<keyword evidence="5" id="KW-0132">Cell division</keyword>
<dbReference type="eggNOG" id="COG3599">
    <property type="taxonomic scope" value="Bacteria"/>
</dbReference>
<accession>A0A0A6UFQ9</accession>
<evidence type="ECO:0000256" key="4">
    <source>
        <dbReference type="ARBA" id="ARBA00022490"/>
    </source>
</evidence>
<evidence type="ECO:0000256" key="1">
    <source>
        <dbReference type="ARBA" id="ARBA00004496"/>
    </source>
</evidence>
<proteinExistence type="inferred from homology"/>
<gene>
    <name evidence="10" type="ORF">MB27_26445</name>
</gene>
<dbReference type="PANTHER" id="PTHR35794:SF2">
    <property type="entry name" value="CELL DIVISION PROTEIN DIVIVA"/>
    <property type="match status" value="1"/>
</dbReference>
<dbReference type="GO" id="GO:0005737">
    <property type="term" value="C:cytoplasm"/>
    <property type="evidence" value="ECO:0007669"/>
    <property type="project" value="UniProtKB-SubCell"/>
</dbReference>
<dbReference type="InterPro" id="IPR019933">
    <property type="entry name" value="DivIVA_domain"/>
</dbReference>
<dbReference type="Gene3D" id="6.10.250.660">
    <property type="match status" value="1"/>
</dbReference>
<dbReference type="Pfam" id="PF05103">
    <property type="entry name" value="DivIVA"/>
    <property type="match status" value="1"/>
</dbReference>
<evidence type="ECO:0000256" key="2">
    <source>
        <dbReference type="ARBA" id="ARBA00009008"/>
    </source>
</evidence>
<evidence type="ECO:0000256" key="5">
    <source>
        <dbReference type="ARBA" id="ARBA00022618"/>
    </source>
</evidence>
<sequence>MSITPADVDGIAFRAPASGARGYHEDEVDAFLEGVAEEMRRLAAENEALALRLQHEDLAGHLERLRREYEQAQARVERLRAELAQARAGTPGSEETGLLRLARRTAEEHLDDARREAADHLRKAATEAGKVVSDAELRASTIVADARHSHAEQIAGLAAKRAAALSRIQELTVTADFHRKAVAAELTHRLRAMDGGAPAKPPGAP</sequence>
<name>A0A0A6UFQ9_ACTUT</name>
<evidence type="ECO:0000256" key="9">
    <source>
        <dbReference type="SAM" id="Coils"/>
    </source>
</evidence>
<dbReference type="STRING" id="1869.MB27_26445"/>
<dbReference type="RefSeq" id="WP_043528705.1">
    <property type="nucleotide sequence ID" value="NZ_BAABKU010000004.1"/>
</dbReference>
<comment type="caution">
    <text evidence="10">The sequence shown here is derived from an EMBL/GenBank/DDBJ whole genome shotgun (WGS) entry which is preliminary data.</text>
</comment>
<evidence type="ECO:0000256" key="6">
    <source>
        <dbReference type="ARBA" id="ARBA00023054"/>
    </source>
</evidence>